<dbReference type="EMBL" id="BSFM01000012">
    <property type="protein sequence ID" value="GLK84377.1"/>
    <property type="molecule type" value="Genomic_DNA"/>
</dbReference>
<dbReference type="RefSeq" id="WP_213358670.1">
    <property type="nucleotide sequence ID" value="NZ_BSFM01000012.1"/>
</dbReference>
<dbReference type="Proteomes" id="UP001143330">
    <property type="component" value="Unassembled WGS sequence"/>
</dbReference>
<comment type="caution">
    <text evidence="2">The sequence shown here is derived from an EMBL/GenBank/DDBJ whole genome shotgun (WGS) entry which is preliminary data.</text>
</comment>
<dbReference type="InterPro" id="IPR036291">
    <property type="entry name" value="NAD(P)-bd_dom_sf"/>
</dbReference>
<dbReference type="InterPro" id="IPR001509">
    <property type="entry name" value="Epimerase_deHydtase"/>
</dbReference>
<evidence type="ECO:0000313" key="3">
    <source>
        <dbReference type="Proteomes" id="UP001143330"/>
    </source>
</evidence>
<dbReference type="AlphaFoldDB" id="A0A9W6JWC8"/>
<protein>
    <recommendedName>
        <fullName evidence="1">NAD-dependent epimerase/dehydratase domain-containing protein</fullName>
    </recommendedName>
</protein>
<gene>
    <name evidence="2" type="ORF">GCM10017653_24470</name>
</gene>
<dbReference type="Gene3D" id="3.40.50.720">
    <property type="entry name" value="NAD(P)-binding Rossmann-like Domain"/>
    <property type="match status" value="1"/>
</dbReference>
<accession>A0A9W6JWC8</accession>
<name>A0A9W6JWC8_9HYPH</name>
<keyword evidence="3" id="KW-1185">Reference proteome</keyword>
<reference evidence="2" key="2">
    <citation type="submission" date="2023-01" db="EMBL/GenBank/DDBJ databases">
        <authorList>
            <person name="Sun Q."/>
            <person name="Evtushenko L."/>
        </authorList>
    </citation>
    <scope>NUCLEOTIDE SEQUENCE</scope>
    <source>
        <strain evidence="2">VKM B-2789</strain>
    </source>
</reference>
<evidence type="ECO:0000259" key="1">
    <source>
        <dbReference type="Pfam" id="PF01370"/>
    </source>
</evidence>
<organism evidence="2 3">
    <name type="scientific">Ancylobacter defluvii</name>
    <dbReference type="NCBI Taxonomy" id="1282440"/>
    <lineage>
        <taxon>Bacteria</taxon>
        <taxon>Pseudomonadati</taxon>
        <taxon>Pseudomonadota</taxon>
        <taxon>Alphaproteobacteria</taxon>
        <taxon>Hyphomicrobiales</taxon>
        <taxon>Xanthobacteraceae</taxon>
        <taxon>Ancylobacter</taxon>
    </lineage>
</organism>
<dbReference type="SUPFAM" id="SSF51735">
    <property type="entry name" value="NAD(P)-binding Rossmann-fold domains"/>
    <property type="match status" value="1"/>
</dbReference>
<dbReference type="Pfam" id="PF01370">
    <property type="entry name" value="Epimerase"/>
    <property type="match status" value="1"/>
</dbReference>
<sequence>MAETAVLVTGAYGLIGHAAVLSLCRAGWPVVATDRNETRPSDALFEALPLTVNGVDKLSNVLAEHGIGTIVHAAGIFRSMLAQGILHEVFRVNAGGTLDLFEARGVLACGA</sequence>
<reference evidence="2" key="1">
    <citation type="journal article" date="2014" name="Int. J. Syst. Evol. Microbiol.">
        <title>Complete genome sequence of Corynebacterium casei LMG S-19264T (=DSM 44701T), isolated from a smear-ripened cheese.</title>
        <authorList>
            <consortium name="US DOE Joint Genome Institute (JGI-PGF)"/>
            <person name="Walter F."/>
            <person name="Albersmeier A."/>
            <person name="Kalinowski J."/>
            <person name="Ruckert C."/>
        </authorList>
    </citation>
    <scope>NUCLEOTIDE SEQUENCE</scope>
    <source>
        <strain evidence="2">VKM B-2789</strain>
    </source>
</reference>
<feature type="domain" description="NAD-dependent epimerase/dehydratase" evidence="1">
    <location>
        <begin position="6"/>
        <end position="103"/>
    </location>
</feature>
<proteinExistence type="predicted"/>
<evidence type="ECO:0000313" key="2">
    <source>
        <dbReference type="EMBL" id="GLK84377.1"/>
    </source>
</evidence>